<protein>
    <submittedName>
        <fullName evidence="2">Uncharacterized protein</fullName>
    </submittedName>
</protein>
<feature type="compositionally biased region" description="Basic and acidic residues" evidence="1">
    <location>
        <begin position="103"/>
        <end position="112"/>
    </location>
</feature>
<dbReference type="OrthoDB" id="786845at2759"/>
<evidence type="ECO:0000313" key="2">
    <source>
        <dbReference type="EMBL" id="KAG0457876.1"/>
    </source>
</evidence>
<name>A0A835PT24_VANPL</name>
<feature type="compositionally biased region" description="Low complexity" evidence="1">
    <location>
        <begin position="130"/>
        <end position="144"/>
    </location>
</feature>
<evidence type="ECO:0000256" key="1">
    <source>
        <dbReference type="SAM" id="MobiDB-lite"/>
    </source>
</evidence>
<feature type="region of interest" description="Disordered" evidence="1">
    <location>
        <begin position="67"/>
        <end position="146"/>
    </location>
</feature>
<evidence type="ECO:0000313" key="3">
    <source>
        <dbReference type="Proteomes" id="UP000636800"/>
    </source>
</evidence>
<reference evidence="2 3" key="1">
    <citation type="journal article" date="2020" name="Nat. Food">
        <title>A phased Vanilla planifolia genome enables genetic improvement of flavour and production.</title>
        <authorList>
            <person name="Hasing T."/>
            <person name="Tang H."/>
            <person name="Brym M."/>
            <person name="Khazi F."/>
            <person name="Huang T."/>
            <person name="Chambers A.H."/>
        </authorList>
    </citation>
    <scope>NUCLEOTIDE SEQUENCE [LARGE SCALE GENOMIC DNA]</scope>
    <source>
        <tissue evidence="2">Leaf</tissue>
    </source>
</reference>
<gene>
    <name evidence="2" type="ORF">HPP92_023033</name>
</gene>
<dbReference type="EMBL" id="JADCNL010000012">
    <property type="protein sequence ID" value="KAG0457876.1"/>
    <property type="molecule type" value="Genomic_DNA"/>
</dbReference>
<sequence length="222" mass="24363">MAPLFFLLRRLLRLRRGDRGRQETAVRDHETMVPARNLLRRQYNCYGGFLSADSSFCSEKLRSPENMAEERSRGFAAGGFVNGREEGEEEEEEEEEEAGPEAEASKSSRGGEEVEEEGWLRLGIGVGVTTSMSPRSPAKSSSTAARRRELDLFERSSTAPSAATGVGSMMPVFHACGARQLLPPRYPLGILETRQSCNGVRHVSIFACCSRYATTAVHVSAG</sequence>
<dbReference type="Proteomes" id="UP000636800">
    <property type="component" value="Chromosome 12"/>
</dbReference>
<accession>A0A835PT24</accession>
<comment type="caution">
    <text evidence="2">The sequence shown here is derived from an EMBL/GenBank/DDBJ whole genome shotgun (WGS) entry which is preliminary data.</text>
</comment>
<proteinExistence type="predicted"/>
<keyword evidence="3" id="KW-1185">Reference proteome</keyword>
<organism evidence="2 3">
    <name type="scientific">Vanilla planifolia</name>
    <name type="common">Vanilla</name>
    <dbReference type="NCBI Taxonomy" id="51239"/>
    <lineage>
        <taxon>Eukaryota</taxon>
        <taxon>Viridiplantae</taxon>
        <taxon>Streptophyta</taxon>
        <taxon>Embryophyta</taxon>
        <taxon>Tracheophyta</taxon>
        <taxon>Spermatophyta</taxon>
        <taxon>Magnoliopsida</taxon>
        <taxon>Liliopsida</taxon>
        <taxon>Asparagales</taxon>
        <taxon>Orchidaceae</taxon>
        <taxon>Vanilloideae</taxon>
        <taxon>Vanilleae</taxon>
        <taxon>Vanilla</taxon>
    </lineage>
</organism>
<dbReference type="AlphaFoldDB" id="A0A835PT24"/>
<feature type="compositionally biased region" description="Acidic residues" evidence="1">
    <location>
        <begin position="86"/>
        <end position="100"/>
    </location>
</feature>